<dbReference type="AlphaFoldDB" id="A0A9D1Y8J5"/>
<dbReference type="InterPro" id="IPR000979">
    <property type="entry name" value="Phosphodiesterase_MJ0936/Vps29"/>
</dbReference>
<dbReference type="InterPro" id="IPR029052">
    <property type="entry name" value="Metallo-depent_PP-like"/>
</dbReference>
<accession>A0A9D1Y8J5</accession>
<protein>
    <recommendedName>
        <fullName evidence="2">Phosphoesterase</fullName>
        <ecNumber evidence="2">3.1.4.-</ecNumber>
    </recommendedName>
</protein>
<sequence length="157" mass="17476">MKVLVFSDSHGNIRYMEDAVRQEQPDMVLHLGDVNPDARALQSKFPQLPMEWVCGNCDGLRTDLEAERLLVLEGHRVLMMHGHTRGVKMGYGGAVQEARRQGAEILLFGHTHDPLCTCEGNLWVMNPGTIRGGWEGATYGVISLEGKNVACYTVRLK</sequence>
<evidence type="ECO:0000313" key="5">
    <source>
        <dbReference type="Proteomes" id="UP000823868"/>
    </source>
</evidence>
<evidence type="ECO:0000256" key="2">
    <source>
        <dbReference type="RuleBase" id="RU362039"/>
    </source>
</evidence>
<dbReference type="PANTHER" id="PTHR43165">
    <property type="entry name" value="METALLOPHOSPHOESTERASE"/>
    <property type="match status" value="1"/>
</dbReference>
<dbReference type="GO" id="GO:0016787">
    <property type="term" value="F:hydrolase activity"/>
    <property type="evidence" value="ECO:0007669"/>
    <property type="project" value="UniProtKB-UniRule"/>
</dbReference>
<dbReference type="PANTHER" id="PTHR43165:SF1">
    <property type="entry name" value="PHOSPHODIESTERASE MJ0936"/>
    <property type="match status" value="1"/>
</dbReference>
<dbReference type="Proteomes" id="UP000823868">
    <property type="component" value="Unassembled WGS sequence"/>
</dbReference>
<dbReference type="NCBIfam" id="TIGR00040">
    <property type="entry name" value="yfcE"/>
    <property type="match status" value="1"/>
</dbReference>
<dbReference type="InterPro" id="IPR024654">
    <property type="entry name" value="Calcineurin-like_PHP_lpxH"/>
</dbReference>
<gene>
    <name evidence="4" type="ORF">H9841_07085</name>
</gene>
<dbReference type="EC" id="3.1.4.-" evidence="2"/>
<dbReference type="EMBL" id="DXDX01000129">
    <property type="protein sequence ID" value="HIY21644.1"/>
    <property type="molecule type" value="Genomic_DNA"/>
</dbReference>
<feature type="domain" description="Calcineurin-like phosphoesterase" evidence="3">
    <location>
        <begin position="1"/>
        <end position="144"/>
    </location>
</feature>
<dbReference type="Pfam" id="PF12850">
    <property type="entry name" value="Metallophos_2"/>
    <property type="match status" value="1"/>
</dbReference>
<proteinExistence type="inferred from homology"/>
<reference evidence="4" key="2">
    <citation type="submission" date="2021-04" db="EMBL/GenBank/DDBJ databases">
        <authorList>
            <person name="Gilroy R."/>
        </authorList>
    </citation>
    <scope>NUCLEOTIDE SEQUENCE</scope>
    <source>
        <strain evidence="4">ChiBcec16_6824</strain>
    </source>
</reference>
<comment type="similarity">
    <text evidence="1 2">Belongs to the metallophosphoesterase superfamily. YfcE family.</text>
</comment>
<comment type="caution">
    <text evidence="4">The sequence shown here is derived from an EMBL/GenBank/DDBJ whole genome shotgun (WGS) entry which is preliminary data.</text>
</comment>
<evidence type="ECO:0000259" key="3">
    <source>
        <dbReference type="Pfam" id="PF12850"/>
    </source>
</evidence>
<dbReference type="InterPro" id="IPR053193">
    <property type="entry name" value="MetalloPDE_YfcE-like"/>
</dbReference>
<reference evidence="4" key="1">
    <citation type="journal article" date="2021" name="PeerJ">
        <title>Extensive microbial diversity within the chicken gut microbiome revealed by metagenomics and culture.</title>
        <authorList>
            <person name="Gilroy R."/>
            <person name="Ravi A."/>
            <person name="Getino M."/>
            <person name="Pursley I."/>
            <person name="Horton D.L."/>
            <person name="Alikhan N.F."/>
            <person name="Baker D."/>
            <person name="Gharbi K."/>
            <person name="Hall N."/>
            <person name="Watson M."/>
            <person name="Adriaenssens E.M."/>
            <person name="Foster-Nyarko E."/>
            <person name="Jarju S."/>
            <person name="Secka A."/>
            <person name="Antonio M."/>
            <person name="Oren A."/>
            <person name="Chaudhuri R.R."/>
            <person name="La Ragione R."/>
            <person name="Hildebrand F."/>
            <person name="Pallen M.J."/>
        </authorList>
    </citation>
    <scope>NUCLEOTIDE SEQUENCE</scope>
    <source>
        <strain evidence="4">ChiBcec16_6824</strain>
    </source>
</reference>
<dbReference type="SUPFAM" id="SSF56300">
    <property type="entry name" value="Metallo-dependent phosphatases"/>
    <property type="match status" value="1"/>
</dbReference>
<dbReference type="GO" id="GO:0046872">
    <property type="term" value="F:metal ion binding"/>
    <property type="evidence" value="ECO:0007669"/>
    <property type="project" value="UniProtKB-KW"/>
</dbReference>
<keyword evidence="2" id="KW-0479">Metal-binding</keyword>
<evidence type="ECO:0000313" key="4">
    <source>
        <dbReference type="EMBL" id="HIY21644.1"/>
    </source>
</evidence>
<evidence type="ECO:0000256" key="1">
    <source>
        <dbReference type="ARBA" id="ARBA00008950"/>
    </source>
</evidence>
<dbReference type="Gene3D" id="3.60.21.10">
    <property type="match status" value="1"/>
</dbReference>
<comment type="cofactor">
    <cofactor evidence="2">
        <name>a divalent metal cation</name>
        <dbReference type="ChEBI" id="CHEBI:60240"/>
    </cofactor>
</comment>
<organism evidence="4 5">
    <name type="scientific">Candidatus Flavonifractor merdigallinarum</name>
    <dbReference type="NCBI Taxonomy" id="2838589"/>
    <lineage>
        <taxon>Bacteria</taxon>
        <taxon>Bacillati</taxon>
        <taxon>Bacillota</taxon>
        <taxon>Clostridia</taxon>
        <taxon>Eubacteriales</taxon>
        <taxon>Oscillospiraceae</taxon>
        <taxon>Flavonifractor</taxon>
    </lineage>
</organism>
<name>A0A9D1Y8J5_9FIRM</name>